<evidence type="ECO:0000256" key="3">
    <source>
        <dbReference type="ARBA" id="ARBA00022989"/>
    </source>
</evidence>
<comment type="subcellular location">
    <subcellularLocation>
        <location evidence="1">Membrane</location>
        <topology evidence="1">Multi-pass membrane protein</topology>
    </subcellularLocation>
</comment>
<feature type="compositionally biased region" description="Polar residues" evidence="5">
    <location>
        <begin position="486"/>
        <end position="501"/>
    </location>
</feature>
<evidence type="ECO:0000256" key="4">
    <source>
        <dbReference type="ARBA" id="ARBA00023136"/>
    </source>
</evidence>
<dbReference type="PANTHER" id="PTHR11132">
    <property type="entry name" value="SOLUTE CARRIER FAMILY 35"/>
    <property type="match status" value="1"/>
</dbReference>
<evidence type="ECO:0000313" key="7">
    <source>
        <dbReference type="EMBL" id="CAE0368356.1"/>
    </source>
</evidence>
<keyword evidence="4 6" id="KW-0472">Membrane</keyword>
<evidence type="ECO:0000256" key="6">
    <source>
        <dbReference type="SAM" id="Phobius"/>
    </source>
</evidence>
<accession>A0A7S3JXL3</accession>
<organism evidence="7">
    <name type="scientific">Aureoumbra lagunensis</name>
    <dbReference type="NCBI Taxonomy" id="44058"/>
    <lineage>
        <taxon>Eukaryota</taxon>
        <taxon>Sar</taxon>
        <taxon>Stramenopiles</taxon>
        <taxon>Ochrophyta</taxon>
        <taxon>Pelagophyceae</taxon>
        <taxon>Pelagomonadales</taxon>
        <taxon>Aureoumbra</taxon>
    </lineage>
</organism>
<name>A0A7S3JXL3_9STRA</name>
<feature type="region of interest" description="Disordered" evidence="5">
    <location>
        <begin position="463"/>
        <end position="501"/>
    </location>
</feature>
<feature type="transmembrane region" description="Helical" evidence="6">
    <location>
        <begin position="129"/>
        <end position="149"/>
    </location>
</feature>
<gene>
    <name evidence="7" type="ORF">ALAG00032_LOCUS9119</name>
</gene>
<evidence type="ECO:0000256" key="5">
    <source>
        <dbReference type="SAM" id="MobiDB-lite"/>
    </source>
</evidence>
<keyword evidence="3 6" id="KW-1133">Transmembrane helix</keyword>
<feature type="transmembrane region" description="Helical" evidence="6">
    <location>
        <begin position="266"/>
        <end position="288"/>
    </location>
</feature>
<dbReference type="GO" id="GO:0016020">
    <property type="term" value="C:membrane"/>
    <property type="evidence" value="ECO:0007669"/>
    <property type="project" value="UniProtKB-SubCell"/>
</dbReference>
<feature type="transmembrane region" description="Helical" evidence="6">
    <location>
        <begin position="235"/>
        <end position="254"/>
    </location>
</feature>
<sequence length="501" mass="54218">MATDTTRQANLLSPSRRVRFEENVVVIRSYGTTEEAIVMEALSSSEKVSKSRPLLLIAYAVLSICLTLSFKRVFGIVAYPCSLMAFLLAMEALVIHTTLCLNHMCCASNNEPQKKTSLPSEREEENSMVSQQLLLVMVSICVALELGLSNEGLARMSVASHTMIRSCTPLFVLMASLILGLEVLSFRIFVIVALISTGTLLCSIGRAPSHIVTDQDSSSALSSRASMTAQNRTQLTGVLLTISSGFAAGMRWGLTQLLTQVRGAKPQLLVATTLPIAAFTLSLFAAIIELPIMLRRGEADFTRLLDRVAIYAIGLASLGLCLLYTEVCLVATTSSLSLAILATAKETLLVAISIFGLHETITGLSASGFLVTIIGILAYQFHKHRPHAGLKDLATMRTTSYLQLSTTELEAICDGDDHDNNIEEDDDIVLVNNNYEEETGDSTPTRQRRRDNDNAPILLELASQSSSSLPLPLPLPLPPKPSGYSDTPTQFASAVNDVTTY</sequence>
<feature type="transmembrane region" description="Helical" evidence="6">
    <location>
        <begin position="361"/>
        <end position="381"/>
    </location>
</feature>
<protein>
    <recommendedName>
        <fullName evidence="8">Sugar phosphate transporter domain-containing protein</fullName>
    </recommendedName>
</protein>
<keyword evidence="2 6" id="KW-0812">Transmembrane</keyword>
<feature type="compositionally biased region" description="Pro residues" evidence="5">
    <location>
        <begin position="471"/>
        <end position="481"/>
    </location>
</feature>
<dbReference type="InterPro" id="IPR037185">
    <property type="entry name" value="EmrE-like"/>
</dbReference>
<reference evidence="7" key="1">
    <citation type="submission" date="2021-01" db="EMBL/GenBank/DDBJ databases">
        <authorList>
            <person name="Corre E."/>
            <person name="Pelletier E."/>
            <person name="Niang G."/>
            <person name="Scheremetjew M."/>
            <person name="Finn R."/>
            <person name="Kale V."/>
            <person name="Holt S."/>
            <person name="Cochrane G."/>
            <person name="Meng A."/>
            <person name="Brown T."/>
            <person name="Cohen L."/>
        </authorList>
    </citation>
    <scope>NUCLEOTIDE SEQUENCE</scope>
    <source>
        <strain evidence="7">CCMP1510</strain>
    </source>
</reference>
<feature type="transmembrane region" description="Helical" evidence="6">
    <location>
        <begin position="77"/>
        <end position="95"/>
    </location>
</feature>
<dbReference type="InterPro" id="IPR050186">
    <property type="entry name" value="TPT_transporter"/>
</dbReference>
<evidence type="ECO:0008006" key="8">
    <source>
        <dbReference type="Google" id="ProtNLM"/>
    </source>
</evidence>
<feature type="transmembrane region" description="Helical" evidence="6">
    <location>
        <begin position="308"/>
        <end position="329"/>
    </location>
</feature>
<evidence type="ECO:0000256" key="2">
    <source>
        <dbReference type="ARBA" id="ARBA00022692"/>
    </source>
</evidence>
<feature type="transmembrane region" description="Helical" evidence="6">
    <location>
        <begin position="170"/>
        <end position="195"/>
    </location>
</feature>
<dbReference type="SUPFAM" id="SSF103481">
    <property type="entry name" value="Multidrug resistance efflux transporter EmrE"/>
    <property type="match status" value="1"/>
</dbReference>
<feature type="transmembrane region" description="Helical" evidence="6">
    <location>
        <begin position="336"/>
        <end position="355"/>
    </location>
</feature>
<evidence type="ECO:0000256" key="1">
    <source>
        <dbReference type="ARBA" id="ARBA00004141"/>
    </source>
</evidence>
<dbReference type="EMBL" id="HBIJ01013441">
    <property type="protein sequence ID" value="CAE0368356.1"/>
    <property type="molecule type" value="Transcribed_RNA"/>
</dbReference>
<proteinExistence type="predicted"/>
<dbReference type="AlphaFoldDB" id="A0A7S3JXL3"/>